<dbReference type="STRING" id="1071382.H2ATD6"/>
<evidence type="ECO:0000256" key="3">
    <source>
        <dbReference type="ARBA" id="ARBA00022824"/>
    </source>
</evidence>
<dbReference type="GO" id="GO:0120013">
    <property type="term" value="F:lipid transfer activity"/>
    <property type="evidence" value="ECO:0007669"/>
    <property type="project" value="EnsemblFungi"/>
</dbReference>
<dbReference type="GO" id="GO:0070096">
    <property type="term" value="P:mitochondrial outer membrane translocase complex assembly"/>
    <property type="evidence" value="ECO:0007669"/>
    <property type="project" value="EnsemblFungi"/>
</dbReference>
<dbReference type="eggNOG" id="ENOG502QUUW">
    <property type="taxonomic scope" value="Eukaryota"/>
</dbReference>
<evidence type="ECO:0000259" key="11">
    <source>
        <dbReference type="PROSITE" id="PS51847"/>
    </source>
</evidence>
<feature type="domain" description="SMP-LTD" evidence="11">
    <location>
        <begin position="177"/>
        <end position="392"/>
    </location>
</feature>
<dbReference type="InParanoid" id="H2ATD6"/>
<dbReference type="GO" id="GO:0008289">
    <property type="term" value="F:lipid binding"/>
    <property type="evidence" value="ECO:0007669"/>
    <property type="project" value="UniProtKB-KW"/>
</dbReference>
<name>H2ATD6_KAZAF</name>
<dbReference type="GO" id="GO:1990456">
    <property type="term" value="P:mitochondrion-endoplasmic reticulum membrane tethering"/>
    <property type="evidence" value="ECO:0007669"/>
    <property type="project" value="EnsemblFungi"/>
</dbReference>
<keyword evidence="13" id="KW-1185">Reference proteome</keyword>
<dbReference type="KEGG" id="kaf:KAFR_0C06400"/>
<dbReference type="AlphaFoldDB" id="H2ATD6"/>
<dbReference type="PROSITE" id="PS51847">
    <property type="entry name" value="SMP"/>
    <property type="match status" value="1"/>
</dbReference>
<dbReference type="HAMAP" id="MF_03103">
    <property type="entry name" value="Mmm1"/>
    <property type="match status" value="1"/>
</dbReference>
<dbReference type="InterPro" id="IPR031468">
    <property type="entry name" value="SMP_LBD"/>
</dbReference>
<dbReference type="RefSeq" id="XP_003956771.1">
    <property type="nucleotide sequence ID" value="XM_003956722.1"/>
</dbReference>
<evidence type="ECO:0000256" key="7">
    <source>
        <dbReference type="ARBA" id="ARBA00023136"/>
    </source>
</evidence>
<feature type="transmembrane region" description="Helical" evidence="10">
    <location>
        <begin position="77"/>
        <end position="98"/>
    </location>
</feature>
<accession>H2ATD6</accession>
<keyword evidence="6" id="KW-0446">Lipid-binding</keyword>
<dbReference type="HOGENOM" id="CLU_032730_2_0_1"/>
<dbReference type="CDD" id="cd21671">
    <property type="entry name" value="SMP_Mmm1"/>
    <property type="match status" value="1"/>
</dbReference>
<feature type="compositionally biased region" description="Acidic residues" evidence="9">
    <location>
        <begin position="409"/>
        <end position="418"/>
    </location>
</feature>
<proteinExistence type="inferred from homology"/>
<dbReference type="GO" id="GO:0015917">
    <property type="term" value="P:aminophospholipid transport"/>
    <property type="evidence" value="ECO:0007669"/>
    <property type="project" value="EnsemblFungi"/>
</dbReference>
<evidence type="ECO:0000256" key="1">
    <source>
        <dbReference type="ARBA" id="ARBA00022448"/>
    </source>
</evidence>
<comment type="subunit">
    <text evidence="8">Homodimer. Component of the ER-mitochondria encounter structure (ERMES) or MDM complex, composed of MMM1, MDM10, MDM12 and MDM34. A MMM1 homodimer associates with one molecule of MDM12 on each side in a pairwise head-to-tail manner, and the SMP-LTD domains of MMM1 and MDM12 generate a continuous hydrophobic tunnel for phospholipid trafficking.</text>
</comment>
<dbReference type="GO" id="GO:0005789">
    <property type="term" value="C:endoplasmic reticulum membrane"/>
    <property type="evidence" value="ECO:0007669"/>
    <property type="project" value="UniProtKB-SubCell"/>
</dbReference>
<keyword evidence="2 8" id="KW-0812">Transmembrane</keyword>
<evidence type="ECO:0000256" key="10">
    <source>
        <dbReference type="SAM" id="Phobius"/>
    </source>
</evidence>
<keyword evidence="1" id="KW-0813">Transport</keyword>
<evidence type="ECO:0000256" key="4">
    <source>
        <dbReference type="ARBA" id="ARBA00022989"/>
    </source>
</evidence>
<gene>
    <name evidence="12" type="primary">KAFR0C06400</name>
    <name evidence="8" type="synonym">MMM1</name>
    <name evidence="12" type="ORF">KAFR_0C06400</name>
</gene>
<evidence type="ECO:0000256" key="6">
    <source>
        <dbReference type="ARBA" id="ARBA00023121"/>
    </source>
</evidence>
<dbReference type="PANTHER" id="PTHR13466">
    <property type="entry name" value="TEX2 PROTEIN-RELATED"/>
    <property type="match status" value="1"/>
</dbReference>
<reference evidence="12 13" key="1">
    <citation type="journal article" date="2011" name="Proc. Natl. Acad. Sci. U.S.A.">
        <title>Evolutionary erosion of yeast sex chromosomes by mating-type switching accidents.</title>
        <authorList>
            <person name="Gordon J.L."/>
            <person name="Armisen D."/>
            <person name="Proux-Wera E."/>
            <person name="Oheigeartaigh S.S."/>
            <person name="Byrne K.P."/>
            <person name="Wolfe K.H."/>
        </authorList>
    </citation>
    <scope>NUCLEOTIDE SEQUENCE [LARGE SCALE GENOMIC DNA]</scope>
    <source>
        <strain evidence="13">ATCC 22294 / BCRC 22015 / CBS 2517 / CECT 1963 / NBRC 1671 / NRRL Y-8276</strain>
    </source>
</reference>
<dbReference type="PANTHER" id="PTHR13466:SF0">
    <property type="entry name" value="SMP-LTD DOMAIN-CONTAINING PROTEIN"/>
    <property type="match status" value="1"/>
</dbReference>
<evidence type="ECO:0000313" key="12">
    <source>
        <dbReference type="EMBL" id="CCF57636.1"/>
    </source>
</evidence>
<evidence type="ECO:0000256" key="9">
    <source>
        <dbReference type="SAM" id="MobiDB-lite"/>
    </source>
</evidence>
<protein>
    <recommendedName>
        <fullName evidence="8">Maintenance of mitochondrial morphology protein 1</fullName>
    </recommendedName>
</protein>
<dbReference type="Proteomes" id="UP000005220">
    <property type="component" value="Chromosome 3"/>
</dbReference>
<dbReference type="InterPro" id="IPR027537">
    <property type="entry name" value="Mmm1"/>
</dbReference>
<evidence type="ECO:0000313" key="13">
    <source>
        <dbReference type="Proteomes" id="UP000005220"/>
    </source>
</evidence>
<dbReference type="GeneID" id="13885554"/>
<comment type="function">
    <text evidence="8">Component of the ERMES/MDM complex, which serves as a molecular tether to connect the endoplasmic reticulum (ER) and mitochondria. Components of this complex are involved in the control of mitochondrial shape and protein biogenesis, and function in nonvesicular lipid trafficking between the ER and mitochondria. The MDM12-MMM1 subcomplex functions in the major beta-barrel assembly pathway that is responsible for biogenesis of all outer membrane beta-barrel proteins, and acts in a late step after the SAM complex. The MDM10-MDM12-MMM1 subcomplex further acts in the TOM40-specific pathway after the action of the MDM12-MMM1 complex. Essential for establishing and maintaining the structure of mitochondria and maintenance of mtDNA nucleoids.</text>
</comment>
<feature type="region of interest" description="Disordered" evidence="9">
    <location>
        <begin position="399"/>
        <end position="418"/>
    </location>
</feature>
<dbReference type="Pfam" id="PF10296">
    <property type="entry name" value="MMM1"/>
    <property type="match status" value="1"/>
</dbReference>
<evidence type="ECO:0000256" key="5">
    <source>
        <dbReference type="ARBA" id="ARBA00023055"/>
    </source>
</evidence>
<feature type="topological domain" description="Cytoplasmic" evidence="8">
    <location>
        <begin position="99"/>
        <end position="418"/>
    </location>
</feature>
<comment type="similarity">
    <text evidence="8">Belongs to the MMM1 family.</text>
</comment>
<dbReference type="OrthoDB" id="5599157at2759"/>
<dbReference type="FunCoup" id="H2ATD6">
    <property type="interactions" value="103"/>
</dbReference>
<feature type="topological domain" description="Lumenal" evidence="8">
    <location>
        <begin position="1"/>
        <end position="77"/>
    </location>
</feature>
<keyword evidence="3 8" id="KW-0256">Endoplasmic reticulum</keyword>
<keyword evidence="5" id="KW-0445">Lipid transport</keyword>
<evidence type="ECO:0000256" key="2">
    <source>
        <dbReference type="ARBA" id="ARBA00022692"/>
    </source>
</evidence>
<keyword evidence="7 8" id="KW-0472">Membrane</keyword>
<comment type="subcellular location">
    <subcellularLocation>
        <location evidence="8">Endoplasmic reticulum membrane</location>
        <topology evidence="8">Single-pass type I membrane protein</topology>
    </subcellularLocation>
    <text evidence="8">The ERMES/MDM complex localizes to a few discrete foci (around 10 per single cell), that represent mitochondria-endoplasmic reticulum junctions. These foci are often found next to mtDNA nucleoids.</text>
</comment>
<sequence length="418" mass="47953">MLNDSEIQKLSSILNGGDRAQFTLEDYMRTIVDSYLKSDSNISTVAENLSSNSELWSRYYNSMNHIKYGSPWSFTKGFILGQFSVILIMVFVIKYFFFTEYPSENETSHPLSASSMNLKTRIETSTATGSQFLSTILKRDTSGNSETGLPSEDKEFERSRQINNILEKTYYDVETHEPESLDWFNVLIAQAIQQFREEAWTKNNILNSLNDFIGKNSFNAPNYIDTINITELDIGEKFPIFSNCKIKYEKKKLEAIIDIELNDRIALGVDTRLLINFPKPATAVLPISLTVAVVKFCSRLTVSLTKANEFVHTNNSNGTSENDEETEEDDNGYFLIFSFSPEYELKFDTKSLIGAKSKIENIPKIATLIEHQINKWFLERCVEPRFQFIKLPSIWPRSRNTREEKPSTSDEEPSLPHI</sequence>
<organism evidence="12 13">
    <name type="scientific">Kazachstania africana (strain ATCC 22294 / BCRC 22015 / CBS 2517 / CECT 1963 / NBRC 1671 / NRRL Y-8276)</name>
    <name type="common">Yeast</name>
    <name type="synonym">Kluyveromyces africanus</name>
    <dbReference type="NCBI Taxonomy" id="1071382"/>
    <lineage>
        <taxon>Eukaryota</taxon>
        <taxon>Fungi</taxon>
        <taxon>Dikarya</taxon>
        <taxon>Ascomycota</taxon>
        <taxon>Saccharomycotina</taxon>
        <taxon>Saccharomycetes</taxon>
        <taxon>Saccharomycetales</taxon>
        <taxon>Saccharomycetaceae</taxon>
        <taxon>Kazachstania</taxon>
    </lineage>
</organism>
<evidence type="ECO:0000256" key="8">
    <source>
        <dbReference type="HAMAP-Rule" id="MF_03103"/>
    </source>
</evidence>
<dbReference type="GO" id="GO:0032865">
    <property type="term" value="C:ERMES complex"/>
    <property type="evidence" value="ECO:0007669"/>
    <property type="project" value="UniProtKB-UniRule"/>
</dbReference>
<keyword evidence="4 8" id="KW-1133">Transmembrane helix</keyword>
<dbReference type="GO" id="GO:0045040">
    <property type="term" value="P:protein insertion into mitochondrial outer membrane"/>
    <property type="evidence" value="ECO:0007669"/>
    <property type="project" value="UniProtKB-UniRule"/>
</dbReference>
<dbReference type="InterPro" id="IPR019411">
    <property type="entry name" value="MMM1_dom"/>
</dbReference>
<dbReference type="EMBL" id="HE650823">
    <property type="protein sequence ID" value="CCF57636.1"/>
    <property type="molecule type" value="Genomic_DNA"/>
</dbReference>